<organism evidence="1 2">
    <name type="scientific">Salmonella enterica subsp. enterica serovar Choleraesuis str. SCSA50</name>
    <dbReference type="NCBI Taxonomy" id="904139"/>
    <lineage>
        <taxon>Bacteria</taxon>
        <taxon>Pseudomonadati</taxon>
        <taxon>Pseudomonadota</taxon>
        <taxon>Gammaproteobacteria</taxon>
        <taxon>Enterobacterales</taxon>
        <taxon>Enterobacteriaceae</taxon>
        <taxon>Salmonella</taxon>
    </lineage>
</organism>
<dbReference type="EMBL" id="CM001062">
    <property type="protein sequence ID" value="EFZ07211.1"/>
    <property type="molecule type" value="Genomic_DNA"/>
</dbReference>
<accession>A0AAJ8WLY9</accession>
<evidence type="ECO:0000313" key="1">
    <source>
        <dbReference type="EMBL" id="EFZ07211.1"/>
    </source>
</evidence>
<dbReference type="Proteomes" id="UP000003971">
    <property type="component" value="Chromosome"/>
</dbReference>
<proteinExistence type="predicted"/>
<gene>
    <name evidence="1" type="ORF">SCA50_2760</name>
</gene>
<evidence type="ECO:0000313" key="2">
    <source>
        <dbReference type="Proteomes" id="UP000003971"/>
    </source>
</evidence>
<reference evidence="1 2" key="1">
    <citation type="journal article" date="2011" name="J. Bacteriol.">
        <title>Genome sequences of Salmonella enterica serovar typhimurium, Choleraesuis, Dublin, and Gallinarum strains of well- defined virulence in food-producing animals.</title>
        <authorList>
            <person name="Richardson E.J."/>
            <person name="Limaye B."/>
            <person name="Inamdar H."/>
            <person name="Datta A."/>
            <person name="Manjari K.S."/>
            <person name="Pullinger G.D."/>
            <person name="Thomson N.R."/>
            <person name="Joshi R.R."/>
            <person name="Watson M."/>
            <person name="Stevens M.P."/>
        </authorList>
    </citation>
    <scope>NUCLEOTIDE SEQUENCE [LARGE SCALE GENOMIC DNA]</scope>
    <source>
        <strain evidence="1">A50</strain>
    </source>
</reference>
<name>A0AAJ8WLY9_SALET</name>
<sequence>MHLSLNLFMANQIFHHLRTFIRACVENLQKRKISMLIIFSLSKFSLNKLNCLFNDDEA</sequence>
<protein>
    <submittedName>
        <fullName evidence="1">Uncharacterized protein</fullName>
    </submittedName>
</protein>
<dbReference type="AlphaFoldDB" id="A0AAJ8WLY9"/>